<protein>
    <recommendedName>
        <fullName evidence="7">Arf-GAP domain-containing protein</fullName>
    </recommendedName>
</protein>
<evidence type="ECO:0000256" key="4">
    <source>
        <dbReference type="ARBA" id="ARBA00022833"/>
    </source>
</evidence>
<dbReference type="PRINTS" id="PR00405">
    <property type="entry name" value="REVINTRACTNG"/>
</dbReference>
<proteinExistence type="predicted"/>
<dbReference type="InterPro" id="IPR051718">
    <property type="entry name" value="ARF_GTPase-activating"/>
</dbReference>
<dbReference type="PANTHER" id="PTHR45705:SF1">
    <property type="entry name" value="FI20236P1"/>
    <property type="match status" value="1"/>
</dbReference>
<organism evidence="8 9">
    <name type="scientific">Babesia gibsoni</name>
    <dbReference type="NCBI Taxonomy" id="33632"/>
    <lineage>
        <taxon>Eukaryota</taxon>
        <taxon>Sar</taxon>
        <taxon>Alveolata</taxon>
        <taxon>Apicomplexa</taxon>
        <taxon>Aconoidasida</taxon>
        <taxon>Piroplasmida</taxon>
        <taxon>Babesiidae</taxon>
        <taxon>Babesia</taxon>
    </lineage>
</organism>
<sequence>MLGSGVAGRLTSIEGNSHCADCGCRSPRWASVNLGILLCINCSGVHRKLGVHLSTVKSLTLDNLRPEWIKVLSEIGNDIANKYYLHNLPPHAVRPSQNTSAYDMEIWIRNKYERKLYAIHGLDEPYKLLANGYNPRAAVLKAIAGSSSSSHAQPAHQPGSASKKAPTQPMLDFGSGPAATDTVDLFAEHNAKSNAPFDAFGNSAPASSWTGDFWPSAHDTKPPSARAAGGAAIPQADFSAFFEQKRDNETQIEASKDAISKLFDNPEQIGFRDSSYKQTAPSCVQGDLLDFDFGDLSNKIQEQKKQYDDLI</sequence>
<dbReference type="FunFam" id="1.10.220.150:FF:000009">
    <property type="entry name" value="stromal membrane-associated protein 1 isoform X1"/>
    <property type="match status" value="1"/>
</dbReference>
<dbReference type="AlphaFoldDB" id="A0AAD8LJ19"/>
<dbReference type="CDD" id="cd08204">
    <property type="entry name" value="ArfGap"/>
    <property type="match status" value="1"/>
</dbReference>
<feature type="region of interest" description="Disordered" evidence="6">
    <location>
        <begin position="148"/>
        <end position="174"/>
    </location>
</feature>
<dbReference type="GO" id="GO:0008270">
    <property type="term" value="F:zinc ion binding"/>
    <property type="evidence" value="ECO:0007669"/>
    <property type="project" value="UniProtKB-KW"/>
</dbReference>
<gene>
    <name evidence="8" type="ORF">BgAZ_500610</name>
</gene>
<keyword evidence="4" id="KW-0862">Zinc</keyword>
<evidence type="ECO:0000256" key="2">
    <source>
        <dbReference type="ARBA" id="ARBA00022723"/>
    </source>
</evidence>
<evidence type="ECO:0000256" key="3">
    <source>
        <dbReference type="ARBA" id="ARBA00022771"/>
    </source>
</evidence>
<evidence type="ECO:0000256" key="5">
    <source>
        <dbReference type="PROSITE-ProRule" id="PRU00288"/>
    </source>
</evidence>
<dbReference type="Gene3D" id="1.10.220.150">
    <property type="entry name" value="Arf GTPase activating protein"/>
    <property type="match status" value="1"/>
</dbReference>
<dbReference type="SMART" id="SM00105">
    <property type="entry name" value="ArfGap"/>
    <property type="match status" value="1"/>
</dbReference>
<dbReference type="InterPro" id="IPR001164">
    <property type="entry name" value="ArfGAP_dom"/>
</dbReference>
<dbReference type="PANTHER" id="PTHR45705">
    <property type="entry name" value="FI20236P1"/>
    <property type="match status" value="1"/>
</dbReference>
<dbReference type="GO" id="GO:0005096">
    <property type="term" value="F:GTPase activator activity"/>
    <property type="evidence" value="ECO:0007669"/>
    <property type="project" value="UniProtKB-KW"/>
</dbReference>
<evidence type="ECO:0000313" key="8">
    <source>
        <dbReference type="EMBL" id="KAK1441729.1"/>
    </source>
</evidence>
<dbReference type="InterPro" id="IPR038508">
    <property type="entry name" value="ArfGAP_dom_sf"/>
</dbReference>
<dbReference type="GO" id="GO:0005737">
    <property type="term" value="C:cytoplasm"/>
    <property type="evidence" value="ECO:0007669"/>
    <property type="project" value="TreeGrafter"/>
</dbReference>
<keyword evidence="3 5" id="KW-0863">Zinc-finger</keyword>
<keyword evidence="1" id="KW-0343">GTPase activation</keyword>
<dbReference type="InterPro" id="IPR037278">
    <property type="entry name" value="ARFGAP/RecO"/>
</dbReference>
<keyword evidence="2" id="KW-0479">Metal-binding</keyword>
<evidence type="ECO:0000313" key="9">
    <source>
        <dbReference type="Proteomes" id="UP001230268"/>
    </source>
</evidence>
<name>A0AAD8LJ19_BABGI</name>
<dbReference type="PROSITE" id="PS50115">
    <property type="entry name" value="ARFGAP"/>
    <property type="match status" value="1"/>
</dbReference>
<reference evidence="8" key="1">
    <citation type="submission" date="2023-08" db="EMBL/GenBank/DDBJ databases">
        <title>Draft sequence of the Babesia gibsoni genome.</title>
        <authorList>
            <person name="Yamagishi J.Y."/>
            <person name="Xuan X.X."/>
        </authorList>
    </citation>
    <scope>NUCLEOTIDE SEQUENCE</scope>
    <source>
        <strain evidence="8">Azabu</strain>
    </source>
</reference>
<dbReference type="SUPFAM" id="SSF57863">
    <property type="entry name" value="ArfGap/RecO-like zinc finger"/>
    <property type="match status" value="1"/>
</dbReference>
<evidence type="ECO:0000259" key="7">
    <source>
        <dbReference type="PROSITE" id="PS50115"/>
    </source>
</evidence>
<accession>A0AAD8LJ19</accession>
<evidence type="ECO:0000256" key="1">
    <source>
        <dbReference type="ARBA" id="ARBA00022468"/>
    </source>
</evidence>
<dbReference type="EMBL" id="JAVEPI010000005">
    <property type="protein sequence ID" value="KAK1441729.1"/>
    <property type="molecule type" value="Genomic_DNA"/>
</dbReference>
<keyword evidence="9" id="KW-1185">Reference proteome</keyword>
<feature type="domain" description="Arf-GAP" evidence="7">
    <location>
        <begin position="4"/>
        <end position="126"/>
    </location>
</feature>
<comment type="caution">
    <text evidence="8">The sequence shown here is derived from an EMBL/GenBank/DDBJ whole genome shotgun (WGS) entry which is preliminary data.</text>
</comment>
<evidence type="ECO:0000256" key="6">
    <source>
        <dbReference type="SAM" id="MobiDB-lite"/>
    </source>
</evidence>
<dbReference type="Pfam" id="PF01412">
    <property type="entry name" value="ArfGap"/>
    <property type="match status" value="1"/>
</dbReference>
<feature type="compositionally biased region" description="Low complexity" evidence="6">
    <location>
        <begin position="148"/>
        <end position="158"/>
    </location>
</feature>
<dbReference type="Proteomes" id="UP001230268">
    <property type="component" value="Unassembled WGS sequence"/>
</dbReference>